<gene>
    <name evidence="2" type="ORF">SCARUB_04758</name>
</gene>
<feature type="domain" description="Serine-tRNA synthetase type1 N-terminal" evidence="1">
    <location>
        <begin position="1"/>
        <end position="54"/>
    </location>
</feature>
<dbReference type="GO" id="GO:0000166">
    <property type="term" value="F:nucleotide binding"/>
    <property type="evidence" value="ECO:0007669"/>
    <property type="project" value="InterPro"/>
</dbReference>
<dbReference type="Gene3D" id="1.10.287.40">
    <property type="entry name" value="Serine-tRNA synthetase, tRNA binding domain"/>
    <property type="match status" value="1"/>
</dbReference>
<proteinExistence type="predicted"/>
<keyword evidence="2" id="KW-0436">Ligase</keyword>
<dbReference type="InterPro" id="IPR010978">
    <property type="entry name" value="tRNA-bd_arm"/>
</dbReference>
<organism evidence="2 3">
    <name type="scientific">Candidatus Scalindua rubra</name>
    <dbReference type="NCBI Taxonomy" id="1872076"/>
    <lineage>
        <taxon>Bacteria</taxon>
        <taxon>Pseudomonadati</taxon>
        <taxon>Planctomycetota</taxon>
        <taxon>Candidatus Brocadiia</taxon>
        <taxon>Candidatus Brocadiales</taxon>
        <taxon>Candidatus Scalinduaceae</taxon>
        <taxon>Candidatus Scalindua</taxon>
    </lineage>
</organism>
<name>A0A1E3X3D5_9BACT</name>
<dbReference type="GO" id="GO:0004812">
    <property type="term" value="F:aminoacyl-tRNA ligase activity"/>
    <property type="evidence" value="ECO:0007669"/>
    <property type="project" value="UniProtKB-KW"/>
</dbReference>
<keyword evidence="2" id="KW-0030">Aminoacyl-tRNA synthetase</keyword>
<evidence type="ECO:0000313" key="3">
    <source>
        <dbReference type="Proteomes" id="UP000094056"/>
    </source>
</evidence>
<accession>A0A1E3X3D5</accession>
<dbReference type="Pfam" id="PF02403">
    <property type="entry name" value="Seryl_tRNA_N"/>
    <property type="match status" value="1"/>
</dbReference>
<sequence length="59" mass="6565">MLALRTIRDHPELVTQGAANKGEKVDIDAILALDGDVRRIIKDVEKLRAQKNRARAAET</sequence>
<dbReference type="InterPro" id="IPR015866">
    <property type="entry name" value="Ser-tRNA-synth_1_N"/>
</dbReference>
<feature type="non-terminal residue" evidence="2">
    <location>
        <position position="59"/>
    </location>
</feature>
<dbReference type="SUPFAM" id="SSF46589">
    <property type="entry name" value="tRNA-binding arm"/>
    <property type="match status" value="1"/>
</dbReference>
<dbReference type="AlphaFoldDB" id="A0A1E3X3D5"/>
<comment type="caution">
    <text evidence="2">The sequence shown here is derived from an EMBL/GenBank/DDBJ whole genome shotgun (WGS) entry which is preliminary data.</text>
</comment>
<dbReference type="EMBL" id="MAYW01000277">
    <property type="protein sequence ID" value="ODS30131.1"/>
    <property type="molecule type" value="Genomic_DNA"/>
</dbReference>
<dbReference type="InterPro" id="IPR042103">
    <property type="entry name" value="SerRS_1_N_sf"/>
</dbReference>
<protein>
    <submittedName>
        <fullName evidence="2">Seryl-tRNA synthetase</fullName>
    </submittedName>
</protein>
<reference evidence="2 3" key="1">
    <citation type="submission" date="2016-07" db="EMBL/GenBank/DDBJ databases">
        <title>Draft genome of Scalindua rubra, obtained from a brine-seawater interface in the Red Sea, sheds light on salt adaptation in anammox bacteria.</title>
        <authorList>
            <person name="Speth D.R."/>
            <person name="Lagkouvardos I."/>
            <person name="Wang Y."/>
            <person name="Qian P.-Y."/>
            <person name="Dutilh B.E."/>
            <person name="Jetten M.S."/>
        </authorList>
    </citation>
    <scope>NUCLEOTIDE SEQUENCE [LARGE SCALE GENOMIC DNA]</scope>
    <source>
        <strain evidence="2">BSI-1</strain>
    </source>
</reference>
<evidence type="ECO:0000313" key="2">
    <source>
        <dbReference type="EMBL" id="ODS30131.1"/>
    </source>
</evidence>
<dbReference type="Proteomes" id="UP000094056">
    <property type="component" value="Unassembled WGS sequence"/>
</dbReference>
<evidence type="ECO:0000259" key="1">
    <source>
        <dbReference type="Pfam" id="PF02403"/>
    </source>
</evidence>